<feature type="region of interest" description="Disordered" evidence="5">
    <location>
        <begin position="21"/>
        <end position="56"/>
    </location>
</feature>
<organism evidence="7 8">
    <name type="scientific">Heracleum sosnowskyi</name>
    <dbReference type="NCBI Taxonomy" id="360622"/>
    <lineage>
        <taxon>Eukaryota</taxon>
        <taxon>Viridiplantae</taxon>
        <taxon>Streptophyta</taxon>
        <taxon>Embryophyta</taxon>
        <taxon>Tracheophyta</taxon>
        <taxon>Spermatophyta</taxon>
        <taxon>Magnoliopsida</taxon>
        <taxon>eudicotyledons</taxon>
        <taxon>Gunneridae</taxon>
        <taxon>Pentapetalae</taxon>
        <taxon>asterids</taxon>
        <taxon>campanulids</taxon>
        <taxon>Apiales</taxon>
        <taxon>Apiaceae</taxon>
        <taxon>Apioideae</taxon>
        <taxon>apioid superclade</taxon>
        <taxon>Tordylieae</taxon>
        <taxon>Tordyliinae</taxon>
        <taxon>Heracleum</taxon>
    </lineage>
</organism>
<feature type="domain" description="BED-type" evidence="6">
    <location>
        <begin position="59"/>
        <end position="118"/>
    </location>
</feature>
<evidence type="ECO:0000256" key="4">
    <source>
        <dbReference type="PROSITE-ProRule" id="PRU00027"/>
    </source>
</evidence>
<dbReference type="GO" id="GO:0005634">
    <property type="term" value="C:nucleus"/>
    <property type="evidence" value="ECO:0007669"/>
    <property type="project" value="TreeGrafter"/>
</dbReference>
<keyword evidence="1" id="KW-0479">Metal-binding</keyword>
<dbReference type="Pfam" id="PF02892">
    <property type="entry name" value="zf-BED"/>
    <property type="match status" value="1"/>
</dbReference>
<reference evidence="7" key="1">
    <citation type="submission" date="2023-02" db="EMBL/GenBank/DDBJ databases">
        <title>Genome of toxic invasive species Heracleum sosnowskyi carries increased number of genes despite the absence of recent whole-genome duplications.</title>
        <authorList>
            <person name="Schelkunov M."/>
            <person name="Shtratnikova V."/>
            <person name="Makarenko M."/>
            <person name="Klepikova A."/>
            <person name="Omelchenko D."/>
            <person name="Novikova G."/>
            <person name="Obukhova E."/>
            <person name="Bogdanov V."/>
            <person name="Penin A."/>
            <person name="Logacheva M."/>
        </authorList>
    </citation>
    <scope>NUCLEOTIDE SEQUENCE</scope>
    <source>
        <strain evidence="7">Hsosn_3</strain>
        <tissue evidence="7">Leaf</tissue>
    </source>
</reference>
<dbReference type="SUPFAM" id="SSF57667">
    <property type="entry name" value="beta-beta-alpha zinc fingers"/>
    <property type="match status" value="1"/>
</dbReference>
<evidence type="ECO:0000256" key="1">
    <source>
        <dbReference type="ARBA" id="ARBA00022723"/>
    </source>
</evidence>
<keyword evidence="3" id="KW-0862">Zinc</keyword>
<dbReference type="GO" id="GO:0008270">
    <property type="term" value="F:zinc ion binding"/>
    <property type="evidence" value="ECO:0007669"/>
    <property type="project" value="UniProtKB-KW"/>
</dbReference>
<dbReference type="InterPro" id="IPR036236">
    <property type="entry name" value="Znf_C2H2_sf"/>
</dbReference>
<comment type="caution">
    <text evidence="7">The sequence shown here is derived from an EMBL/GenBank/DDBJ whole genome shotgun (WGS) entry which is preliminary data.</text>
</comment>
<dbReference type="Proteomes" id="UP001237642">
    <property type="component" value="Unassembled WGS sequence"/>
</dbReference>
<protein>
    <recommendedName>
        <fullName evidence="6">BED-type domain-containing protein</fullName>
    </recommendedName>
</protein>
<sequence>MEEDYAIDVDIYGTKEAFNQKLTEGDQNHPDDSQIVKDEMDIESTDGDNLDKGSRKRKKKISKVWEEFEEVTLKDGTKKLNCKYCNAKLSQSKHDSTSHLIRHMKGCGIWLASISGST</sequence>
<evidence type="ECO:0000256" key="5">
    <source>
        <dbReference type="SAM" id="MobiDB-lite"/>
    </source>
</evidence>
<evidence type="ECO:0000259" key="6">
    <source>
        <dbReference type="PROSITE" id="PS50808"/>
    </source>
</evidence>
<proteinExistence type="predicted"/>
<evidence type="ECO:0000313" key="7">
    <source>
        <dbReference type="EMBL" id="KAK1369468.1"/>
    </source>
</evidence>
<accession>A0AAD8MET3</accession>
<keyword evidence="2 4" id="KW-0863">Zinc-finger</keyword>
<gene>
    <name evidence="7" type="ORF">POM88_035560</name>
</gene>
<dbReference type="PANTHER" id="PTHR34396:SF22">
    <property type="entry name" value="ZINC FINGER BED DOMAIN-CONTAINING PROTEIN DAYSLEEPER-LIKE"/>
    <property type="match status" value="1"/>
</dbReference>
<dbReference type="AlphaFoldDB" id="A0AAD8MET3"/>
<reference evidence="7" key="2">
    <citation type="submission" date="2023-05" db="EMBL/GenBank/DDBJ databases">
        <authorList>
            <person name="Schelkunov M.I."/>
        </authorList>
    </citation>
    <scope>NUCLEOTIDE SEQUENCE</scope>
    <source>
        <strain evidence="7">Hsosn_3</strain>
        <tissue evidence="7">Leaf</tissue>
    </source>
</reference>
<dbReference type="PROSITE" id="PS50808">
    <property type="entry name" value="ZF_BED"/>
    <property type="match status" value="1"/>
</dbReference>
<keyword evidence="8" id="KW-1185">Reference proteome</keyword>
<dbReference type="SMART" id="SM00614">
    <property type="entry name" value="ZnF_BED"/>
    <property type="match status" value="1"/>
</dbReference>
<dbReference type="GO" id="GO:0006357">
    <property type="term" value="P:regulation of transcription by RNA polymerase II"/>
    <property type="evidence" value="ECO:0007669"/>
    <property type="project" value="TreeGrafter"/>
</dbReference>
<evidence type="ECO:0000256" key="3">
    <source>
        <dbReference type="ARBA" id="ARBA00022833"/>
    </source>
</evidence>
<name>A0AAD8MET3_9APIA</name>
<dbReference type="InterPro" id="IPR003656">
    <property type="entry name" value="Znf_BED"/>
</dbReference>
<evidence type="ECO:0000256" key="2">
    <source>
        <dbReference type="ARBA" id="ARBA00022771"/>
    </source>
</evidence>
<dbReference type="GO" id="GO:1990837">
    <property type="term" value="F:sequence-specific double-stranded DNA binding"/>
    <property type="evidence" value="ECO:0007669"/>
    <property type="project" value="TreeGrafter"/>
</dbReference>
<dbReference type="EMBL" id="JAUIZM010000008">
    <property type="protein sequence ID" value="KAK1369468.1"/>
    <property type="molecule type" value="Genomic_DNA"/>
</dbReference>
<dbReference type="PANTHER" id="PTHR34396">
    <property type="entry name" value="OS03G0264950 PROTEIN-RELATED"/>
    <property type="match status" value="1"/>
</dbReference>
<feature type="compositionally biased region" description="Basic and acidic residues" evidence="5">
    <location>
        <begin position="23"/>
        <end position="39"/>
    </location>
</feature>
<evidence type="ECO:0000313" key="8">
    <source>
        <dbReference type="Proteomes" id="UP001237642"/>
    </source>
</evidence>
<dbReference type="InterPro" id="IPR053031">
    <property type="entry name" value="Cuticle_assoc_protein"/>
</dbReference>